<keyword evidence="2" id="KW-0805">Transcription regulation</keyword>
<dbReference type="EMBL" id="KK198760">
    <property type="protein sequence ID" value="KCW59760.1"/>
    <property type="molecule type" value="Genomic_DNA"/>
</dbReference>
<dbReference type="SMART" id="SM00432">
    <property type="entry name" value="MADS"/>
    <property type="match status" value="1"/>
</dbReference>
<dbReference type="GO" id="GO:0005634">
    <property type="term" value="C:nucleus"/>
    <property type="evidence" value="ECO:0007669"/>
    <property type="project" value="UniProtKB-SubCell"/>
</dbReference>
<accession>A0A059B264</accession>
<dbReference type="eggNOG" id="KOG0014">
    <property type="taxonomic scope" value="Eukaryota"/>
</dbReference>
<dbReference type="GO" id="GO:0046983">
    <property type="term" value="F:protein dimerization activity"/>
    <property type="evidence" value="ECO:0007669"/>
    <property type="project" value="InterPro"/>
</dbReference>
<dbReference type="PRINTS" id="PR00404">
    <property type="entry name" value="MADSDOMAIN"/>
</dbReference>
<name>A0A059B264_EUCGR</name>
<evidence type="ECO:0000256" key="1">
    <source>
        <dbReference type="ARBA" id="ARBA00004123"/>
    </source>
</evidence>
<feature type="domain" description="MADS-box" evidence="7">
    <location>
        <begin position="77"/>
        <end position="124"/>
    </location>
</feature>
<dbReference type="Pfam" id="PF00319">
    <property type="entry name" value="SRF-TF"/>
    <property type="match status" value="1"/>
</dbReference>
<dbReference type="InterPro" id="IPR002100">
    <property type="entry name" value="TF_MADSbox"/>
</dbReference>
<feature type="non-terminal residue" evidence="8">
    <location>
        <position position="190"/>
    </location>
</feature>
<keyword evidence="3" id="KW-0238">DNA-binding</keyword>
<evidence type="ECO:0000256" key="2">
    <source>
        <dbReference type="ARBA" id="ARBA00023015"/>
    </source>
</evidence>
<feature type="compositionally biased region" description="Basic residues" evidence="6">
    <location>
        <begin position="17"/>
        <end position="33"/>
    </location>
</feature>
<organism evidence="8">
    <name type="scientific">Eucalyptus grandis</name>
    <name type="common">Flooded gum</name>
    <dbReference type="NCBI Taxonomy" id="71139"/>
    <lineage>
        <taxon>Eukaryota</taxon>
        <taxon>Viridiplantae</taxon>
        <taxon>Streptophyta</taxon>
        <taxon>Embryophyta</taxon>
        <taxon>Tracheophyta</taxon>
        <taxon>Spermatophyta</taxon>
        <taxon>Magnoliopsida</taxon>
        <taxon>eudicotyledons</taxon>
        <taxon>Gunneridae</taxon>
        <taxon>Pentapetalae</taxon>
        <taxon>rosids</taxon>
        <taxon>malvids</taxon>
        <taxon>Myrtales</taxon>
        <taxon>Myrtaceae</taxon>
        <taxon>Myrtoideae</taxon>
        <taxon>Eucalypteae</taxon>
        <taxon>Eucalyptus</taxon>
    </lineage>
</organism>
<comment type="subcellular location">
    <subcellularLocation>
        <location evidence="1">Nucleus</location>
    </subcellularLocation>
</comment>
<reference evidence="8" key="1">
    <citation type="submission" date="2013-07" db="EMBL/GenBank/DDBJ databases">
        <title>The genome of Eucalyptus grandis.</title>
        <authorList>
            <person name="Schmutz J."/>
            <person name="Hayes R."/>
            <person name="Myburg A."/>
            <person name="Tuskan G."/>
            <person name="Grattapaglia D."/>
            <person name="Rokhsar D.S."/>
        </authorList>
    </citation>
    <scope>NUCLEOTIDE SEQUENCE</scope>
    <source>
        <tissue evidence="8">Leaf extractions</tissue>
    </source>
</reference>
<dbReference type="GO" id="GO:0045944">
    <property type="term" value="P:positive regulation of transcription by RNA polymerase II"/>
    <property type="evidence" value="ECO:0007669"/>
    <property type="project" value="InterPro"/>
</dbReference>
<dbReference type="PANTHER" id="PTHR11945:SF176">
    <property type="entry name" value="MADS-BOX TRANSCRIPTION FACTOR FAMILY PROTEIN"/>
    <property type="match status" value="1"/>
</dbReference>
<dbReference type="Gramene" id="KCW59760">
    <property type="protein sequence ID" value="KCW59760"/>
    <property type="gene ID" value="EUGRSUZ_H02508"/>
</dbReference>
<dbReference type="InterPro" id="IPR036879">
    <property type="entry name" value="TF_MADSbox_sf"/>
</dbReference>
<sequence length="190" mass="21739">MREPRSRQALATDKNRDRRPRLLRRPGPHRSFHSRSPAFGLQHRVLRLNSRDLRNPFAVLCSFPVDQEKFRSDRGIMGRGKTPRGLVPNARERRIAFEKRKNGLMKKAREFSVLCGVDTCVVVFPEAVAAGGDRPTAPEVWPPDSGEARRIIERYRSAGREEKEKEKEKEKKLGLCGKGELLKDLSKSQL</sequence>
<dbReference type="GO" id="GO:0000978">
    <property type="term" value="F:RNA polymerase II cis-regulatory region sequence-specific DNA binding"/>
    <property type="evidence" value="ECO:0000318"/>
    <property type="project" value="GO_Central"/>
</dbReference>
<keyword evidence="5" id="KW-0539">Nucleus</keyword>
<evidence type="ECO:0000256" key="4">
    <source>
        <dbReference type="ARBA" id="ARBA00023163"/>
    </source>
</evidence>
<dbReference type="InParanoid" id="A0A059B264"/>
<proteinExistence type="predicted"/>
<evidence type="ECO:0000256" key="5">
    <source>
        <dbReference type="ARBA" id="ARBA00023242"/>
    </source>
</evidence>
<dbReference type="Gene3D" id="3.40.1810.10">
    <property type="entry name" value="Transcription factor, MADS-box"/>
    <property type="match status" value="1"/>
</dbReference>
<feature type="region of interest" description="Disordered" evidence="6">
    <location>
        <begin position="1"/>
        <end position="36"/>
    </location>
</feature>
<dbReference type="CDD" id="cd00266">
    <property type="entry name" value="MADS_SRF_like"/>
    <property type="match status" value="1"/>
</dbReference>
<dbReference type="GO" id="GO:0006357">
    <property type="term" value="P:regulation of transcription by RNA polymerase II"/>
    <property type="evidence" value="ECO:0000318"/>
    <property type="project" value="GO_Central"/>
</dbReference>
<gene>
    <name evidence="8" type="ORF">EUGRSUZ_H02508</name>
</gene>
<dbReference type="GO" id="GO:0000981">
    <property type="term" value="F:DNA-binding transcription factor activity, RNA polymerase II-specific"/>
    <property type="evidence" value="ECO:0000318"/>
    <property type="project" value="GO_Central"/>
</dbReference>
<dbReference type="SUPFAM" id="SSF55455">
    <property type="entry name" value="SRF-like"/>
    <property type="match status" value="1"/>
</dbReference>
<protein>
    <recommendedName>
        <fullName evidence="7">MADS-box domain-containing protein</fullName>
    </recommendedName>
</protein>
<evidence type="ECO:0000256" key="3">
    <source>
        <dbReference type="ARBA" id="ARBA00023125"/>
    </source>
</evidence>
<keyword evidence="4" id="KW-0804">Transcription</keyword>
<dbReference type="InterPro" id="IPR033897">
    <property type="entry name" value="SRF-like_MADS-box"/>
</dbReference>
<evidence type="ECO:0000313" key="8">
    <source>
        <dbReference type="EMBL" id="KCW59760.1"/>
    </source>
</evidence>
<dbReference type="PROSITE" id="PS50066">
    <property type="entry name" value="MADS_BOX_2"/>
    <property type="match status" value="1"/>
</dbReference>
<evidence type="ECO:0000259" key="7">
    <source>
        <dbReference type="PROSITE" id="PS50066"/>
    </source>
</evidence>
<evidence type="ECO:0000256" key="6">
    <source>
        <dbReference type="SAM" id="MobiDB-lite"/>
    </source>
</evidence>
<dbReference type="PANTHER" id="PTHR11945">
    <property type="entry name" value="MADS BOX PROTEIN"/>
    <property type="match status" value="1"/>
</dbReference>
<dbReference type="AlphaFoldDB" id="A0A059B264"/>